<dbReference type="OrthoDB" id="7285293at2"/>
<evidence type="ECO:0000313" key="1">
    <source>
        <dbReference type="EMBL" id="KAA5607941.1"/>
    </source>
</evidence>
<organism evidence="1 2">
    <name type="scientific">Rhodovastum atsumiense</name>
    <dbReference type="NCBI Taxonomy" id="504468"/>
    <lineage>
        <taxon>Bacteria</taxon>
        <taxon>Pseudomonadati</taxon>
        <taxon>Pseudomonadota</taxon>
        <taxon>Alphaproteobacteria</taxon>
        <taxon>Acetobacterales</taxon>
        <taxon>Acetobacteraceae</taxon>
        <taxon>Rhodovastum</taxon>
    </lineage>
</organism>
<protein>
    <submittedName>
        <fullName evidence="1">Uncharacterized protein</fullName>
    </submittedName>
</protein>
<dbReference type="AlphaFoldDB" id="A0A5M6II48"/>
<proteinExistence type="predicted"/>
<dbReference type="EMBL" id="VWPK01000127">
    <property type="protein sequence ID" value="KAA5607941.1"/>
    <property type="molecule type" value="Genomic_DNA"/>
</dbReference>
<dbReference type="SUPFAM" id="SSF48695">
    <property type="entry name" value="Multiheme cytochromes"/>
    <property type="match status" value="1"/>
</dbReference>
<dbReference type="InterPro" id="IPR036280">
    <property type="entry name" value="Multihaem_cyt_sf"/>
</dbReference>
<dbReference type="Proteomes" id="UP000325255">
    <property type="component" value="Unassembled WGS sequence"/>
</dbReference>
<reference evidence="1 2" key="1">
    <citation type="submission" date="2019-09" db="EMBL/GenBank/DDBJ databases">
        <title>Genome sequence of Rhodovastum atsumiense, a diverse member of the Acetobacteraceae family of non-sulfur purple photosynthetic bacteria.</title>
        <authorList>
            <person name="Meyer T."/>
            <person name="Kyndt J."/>
        </authorList>
    </citation>
    <scope>NUCLEOTIDE SEQUENCE [LARGE SCALE GENOMIC DNA]</scope>
    <source>
        <strain evidence="1 2">DSM 21279</strain>
    </source>
</reference>
<keyword evidence="2" id="KW-1185">Reference proteome</keyword>
<accession>A0A5M6II48</accession>
<evidence type="ECO:0000313" key="2">
    <source>
        <dbReference type="Proteomes" id="UP000325255"/>
    </source>
</evidence>
<sequence>MTKAPRTTGRGDPGQSSKIAAALRESIATWASYLFNVDALPPSWPINWRPDGAKPCIVCHGRRWWRLASDPNSTTGYGPGWCCQTCHPPLAGASILTAPEPERIAA</sequence>
<dbReference type="RefSeq" id="WP_150045805.1">
    <property type="nucleotide sequence ID" value="NZ_OW485601.1"/>
</dbReference>
<comment type="caution">
    <text evidence="1">The sequence shown here is derived from an EMBL/GenBank/DDBJ whole genome shotgun (WGS) entry which is preliminary data.</text>
</comment>
<name>A0A5M6II48_9PROT</name>
<gene>
    <name evidence="1" type="ORF">F1189_31465</name>
</gene>